<feature type="compositionally biased region" description="Polar residues" evidence="1">
    <location>
        <begin position="365"/>
        <end position="391"/>
    </location>
</feature>
<reference evidence="4" key="1">
    <citation type="journal article" date="2021" name="Nat. Commun.">
        <title>Genetic determinants of endophytism in the Arabidopsis root mycobiome.</title>
        <authorList>
            <person name="Mesny F."/>
            <person name="Miyauchi S."/>
            <person name="Thiergart T."/>
            <person name="Pickel B."/>
            <person name="Atanasova L."/>
            <person name="Karlsson M."/>
            <person name="Huettel B."/>
            <person name="Barry K.W."/>
            <person name="Haridas S."/>
            <person name="Chen C."/>
            <person name="Bauer D."/>
            <person name="Andreopoulos W."/>
            <person name="Pangilinan J."/>
            <person name="LaButti K."/>
            <person name="Riley R."/>
            <person name="Lipzen A."/>
            <person name="Clum A."/>
            <person name="Drula E."/>
            <person name="Henrissat B."/>
            <person name="Kohler A."/>
            <person name="Grigoriev I.V."/>
            <person name="Martin F.M."/>
            <person name="Hacquard S."/>
        </authorList>
    </citation>
    <scope>NUCLEOTIDE SEQUENCE</scope>
    <source>
        <strain evidence="4">FSSC 5 MPI-SDFR-AT-0091</strain>
    </source>
</reference>
<dbReference type="EMBL" id="JAGTJS010000031">
    <property type="protein sequence ID" value="KAH7231962.1"/>
    <property type="molecule type" value="Genomic_DNA"/>
</dbReference>
<feature type="signal peptide" evidence="2">
    <location>
        <begin position="1"/>
        <end position="19"/>
    </location>
</feature>
<feature type="compositionally biased region" description="Low complexity" evidence="1">
    <location>
        <begin position="392"/>
        <end position="403"/>
    </location>
</feature>
<dbReference type="Pfam" id="PF25485">
    <property type="entry name" value="DUF7908"/>
    <property type="match status" value="1"/>
</dbReference>
<protein>
    <recommendedName>
        <fullName evidence="3">DUF7908 domain-containing protein</fullName>
    </recommendedName>
</protein>
<proteinExistence type="predicted"/>
<feature type="region of interest" description="Disordered" evidence="1">
    <location>
        <begin position="268"/>
        <end position="307"/>
    </location>
</feature>
<dbReference type="AlphaFoldDB" id="A0A9P9G4N3"/>
<evidence type="ECO:0000256" key="1">
    <source>
        <dbReference type="SAM" id="MobiDB-lite"/>
    </source>
</evidence>
<name>A0A9P9G4N3_FUSSL</name>
<accession>A0A9P9G4N3</accession>
<feature type="compositionally biased region" description="Polar residues" evidence="1">
    <location>
        <begin position="67"/>
        <end position="106"/>
    </location>
</feature>
<organism evidence="4 5">
    <name type="scientific">Fusarium solani</name>
    <name type="common">Filamentous fungus</name>
    <dbReference type="NCBI Taxonomy" id="169388"/>
    <lineage>
        <taxon>Eukaryota</taxon>
        <taxon>Fungi</taxon>
        <taxon>Dikarya</taxon>
        <taxon>Ascomycota</taxon>
        <taxon>Pezizomycotina</taxon>
        <taxon>Sordariomycetes</taxon>
        <taxon>Hypocreomycetidae</taxon>
        <taxon>Hypocreales</taxon>
        <taxon>Nectriaceae</taxon>
        <taxon>Fusarium</taxon>
        <taxon>Fusarium solani species complex</taxon>
    </lineage>
</organism>
<dbReference type="Proteomes" id="UP000736672">
    <property type="component" value="Unassembled WGS sequence"/>
</dbReference>
<feature type="region of interest" description="Disordered" evidence="1">
    <location>
        <begin position="336"/>
        <end position="450"/>
    </location>
</feature>
<dbReference type="OrthoDB" id="3563678at2759"/>
<feature type="domain" description="DUF7908" evidence="3">
    <location>
        <begin position="140"/>
        <end position="261"/>
    </location>
</feature>
<comment type="caution">
    <text evidence="4">The sequence shown here is derived from an EMBL/GenBank/DDBJ whole genome shotgun (WGS) entry which is preliminary data.</text>
</comment>
<feature type="compositionally biased region" description="Polar residues" evidence="1">
    <location>
        <begin position="431"/>
        <end position="441"/>
    </location>
</feature>
<sequence length="658" mass="69477">MRPSSVTAVLGGIFHTISAADLARGAEFTPVSWCITYLSTYLAPVSINTAGPVLVETSTARLGPSLVPSSSGNPWPGASSTRGLQGPNSRDSPLSPTPSISTNTLLPSDAGTYSLSSTATSSPDAADGNLIFAITPSTDSSKRGLSKRARGGFVGGENAVNPNTCTDASTFSLVSGQLFHNGLPIYYSGEAYKSFSGQGTPPGGSITTTFQNAQGLLQFVNPSLPNGQAGFCQDSVTGEVYITFSRGPAECAPVSLTIYSVEQCLNGEIDDRVPPSSTNASTGSSRGVERSGSSVSTGNGGSIDASNLPTLVSQDYVASTERLPTSSDSTLVLQDTWPAVSRTPSPAYSSSTETSTEEKTPTSSGDDSSFTNTPPKTSTLAEYSSIDTSPVESASATESEATELSIPELPSISTNSFLDTSTPTDPSSSTKTLPMTDTAPTEPTDWPFVPTTSFPVADFTTQSYEEEPTPIFSDNDFLNSHRDESKEITLPFPVTMYSSSNNIIYVSVNGVISLSDGSGATDHGELPSDYLADKSIAIYWTRNSIIPGSGQGVTYRVLGEGPGRLAIFDFKVHPDSNTANDEPDHYRVTFMEHEPRFCSISYIHTNGKGGDATVGHQDYSNRLHRQFSYNEPGAIPDMTWLYMSLKRDGIFESGPEGQ</sequence>
<feature type="chain" id="PRO_5040134219" description="DUF7908 domain-containing protein" evidence="2">
    <location>
        <begin position="20"/>
        <end position="658"/>
    </location>
</feature>
<evidence type="ECO:0000259" key="3">
    <source>
        <dbReference type="Pfam" id="PF25485"/>
    </source>
</evidence>
<keyword evidence="2" id="KW-0732">Signal</keyword>
<keyword evidence="5" id="KW-1185">Reference proteome</keyword>
<dbReference type="InterPro" id="IPR057230">
    <property type="entry name" value="DUF7908"/>
</dbReference>
<evidence type="ECO:0000313" key="5">
    <source>
        <dbReference type="Proteomes" id="UP000736672"/>
    </source>
</evidence>
<evidence type="ECO:0000256" key="2">
    <source>
        <dbReference type="SAM" id="SignalP"/>
    </source>
</evidence>
<feature type="compositionally biased region" description="Low complexity" evidence="1">
    <location>
        <begin position="343"/>
        <end position="354"/>
    </location>
</feature>
<gene>
    <name evidence="4" type="ORF">B0J15DRAFT_574741</name>
</gene>
<feature type="compositionally biased region" description="Low complexity" evidence="1">
    <location>
        <begin position="281"/>
        <end position="297"/>
    </location>
</feature>
<evidence type="ECO:0000313" key="4">
    <source>
        <dbReference type="EMBL" id="KAH7231962.1"/>
    </source>
</evidence>
<feature type="compositionally biased region" description="Low complexity" evidence="1">
    <location>
        <begin position="419"/>
        <end position="430"/>
    </location>
</feature>
<feature type="region of interest" description="Disordered" evidence="1">
    <location>
        <begin position="65"/>
        <end position="107"/>
    </location>
</feature>